<dbReference type="InterPro" id="IPR001466">
    <property type="entry name" value="Beta-lactam-related"/>
</dbReference>
<gene>
    <name evidence="6" type="ORF">C8P68_102687</name>
</gene>
<dbReference type="RefSeq" id="WP_107827765.1">
    <property type="nucleotide sequence ID" value="NZ_CP160205.1"/>
</dbReference>
<comment type="subcellular location">
    <subcellularLocation>
        <location evidence="1">Membrane</location>
    </subcellularLocation>
</comment>
<dbReference type="Proteomes" id="UP000244168">
    <property type="component" value="Unassembled WGS sequence"/>
</dbReference>
<dbReference type="PANTHER" id="PTHR46825">
    <property type="entry name" value="D-ALANYL-D-ALANINE-CARBOXYPEPTIDASE/ENDOPEPTIDASE AMPH"/>
    <property type="match status" value="1"/>
</dbReference>
<dbReference type="SUPFAM" id="SSF56601">
    <property type="entry name" value="beta-lactamase/transpeptidase-like"/>
    <property type="match status" value="1"/>
</dbReference>
<accession>A0A2T5JDL6</accession>
<organism evidence="6 7">
    <name type="scientific">Mucilaginibacter yixingensis</name>
    <dbReference type="NCBI Taxonomy" id="1295612"/>
    <lineage>
        <taxon>Bacteria</taxon>
        <taxon>Pseudomonadati</taxon>
        <taxon>Bacteroidota</taxon>
        <taxon>Sphingobacteriia</taxon>
        <taxon>Sphingobacteriales</taxon>
        <taxon>Sphingobacteriaceae</taxon>
        <taxon>Mucilaginibacter</taxon>
    </lineage>
</organism>
<sequence>MNKNVLTAVSALLVLASCAQKPKTTDAQYPVDTSKPFNTTEFMKYDPKHADKQIDAFMQHLHTAAGFNGNVLVAKNGKIVYENAFGWANYPRQDSLNINSQFELASISKTMTSTAILQLMERGKLRLDDSVQQYYPNFPYHGVTIRMLLTHRSGLPNYVYAIDDVFRKEHRDQKKGVTNQQMMDLLAQYKPARYNAPDKGYHYNNSNFMVLGSIIEKAAKMPYAQYMQQNIFKPAGMSHTAVYSKAVYDKIPTNVLGHDRNSWKYSVAQNYLDGPVGDKGIYSTVGDLFLYDRALRAGRLIKAATQDSAYTNRVPLKNGHFGYGYGWHLFEAPNQKVVYHTGWWHGFRHNFLRDMHRDVVIILLDNMTNGSLLHLDDLFKMTGMPVVRAGAYGRGGEEEEDQPQGRQVVEKKPTVVKKKVAEKKHVAKKASKSAHHKVAEKKKTHKKH</sequence>
<feature type="domain" description="Beta-lactamase-related" evidence="5">
    <location>
        <begin position="55"/>
        <end position="366"/>
    </location>
</feature>
<keyword evidence="7" id="KW-1185">Reference proteome</keyword>
<proteinExistence type="predicted"/>
<keyword evidence="4" id="KW-0732">Signal</keyword>
<dbReference type="Pfam" id="PF00144">
    <property type="entry name" value="Beta-lactamase"/>
    <property type="match status" value="1"/>
</dbReference>
<dbReference type="AlphaFoldDB" id="A0A2T5JDL6"/>
<feature type="region of interest" description="Disordered" evidence="3">
    <location>
        <begin position="393"/>
        <end position="448"/>
    </location>
</feature>
<keyword evidence="2" id="KW-0472">Membrane</keyword>
<evidence type="ECO:0000256" key="3">
    <source>
        <dbReference type="SAM" id="MobiDB-lite"/>
    </source>
</evidence>
<name>A0A2T5JDL6_9SPHI</name>
<evidence type="ECO:0000256" key="2">
    <source>
        <dbReference type="ARBA" id="ARBA00023136"/>
    </source>
</evidence>
<dbReference type="EMBL" id="QAOQ01000002">
    <property type="protein sequence ID" value="PTQ99857.1"/>
    <property type="molecule type" value="Genomic_DNA"/>
</dbReference>
<dbReference type="GO" id="GO:0016020">
    <property type="term" value="C:membrane"/>
    <property type="evidence" value="ECO:0007669"/>
    <property type="project" value="UniProtKB-SubCell"/>
</dbReference>
<evidence type="ECO:0000313" key="6">
    <source>
        <dbReference type="EMBL" id="PTQ99857.1"/>
    </source>
</evidence>
<feature type="chain" id="PRO_5015519840" evidence="4">
    <location>
        <begin position="20"/>
        <end position="448"/>
    </location>
</feature>
<dbReference type="PROSITE" id="PS51257">
    <property type="entry name" value="PROKAR_LIPOPROTEIN"/>
    <property type="match status" value="1"/>
</dbReference>
<comment type="caution">
    <text evidence="6">The sequence shown here is derived from an EMBL/GenBank/DDBJ whole genome shotgun (WGS) entry which is preliminary data.</text>
</comment>
<dbReference type="OrthoDB" id="9793489at2"/>
<evidence type="ECO:0000313" key="7">
    <source>
        <dbReference type="Proteomes" id="UP000244168"/>
    </source>
</evidence>
<dbReference type="Gene3D" id="3.40.710.10">
    <property type="entry name" value="DD-peptidase/beta-lactamase superfamily"/>
    <property type="match status" value="1"/>
</dbReference>
<dbReference type="InterPro" id="IPR012338">
    <property type="entry name" value="Beta-lactam/transpept-like"/>
</dbReference>
<dbReference type="InterPro" id="IPR050491">
    <property type="entry name" value="AmpC-like"/>
</dbReference>
<evidence type="ECO:0000259" key="5">
    <source>
        <dbReference type="Pfam" id="PF00144"/>
    </source>
</evidence>
<feature type="compositionally biased region" description="Basic residues" evidence="3">
    <location>
        <begin position="414"/>
        <end position="448"/>
    </location>
</feature>
<dbReference type="PANTHER" id="PTHR46825:SF11">
    <property type="entry name" value="PENICILLIN-BINDING PROTEIN 4"/>
    <property type="match status" value="1"/>
</dbReference>
<feature type="signal peptide" evidence="4">
    <location>
        <begin position="1"/>
        <end position="19"/>
    </location>
</feature>
<evidence type="ECO:0000256" key="4">
    <source>
        <dbReference type="SAM" id="SignalP"/>
    </source>
</evidence>
<reference evidence="6 7" key="1">
    <citation type="submission" date="2018-04" db="EMBL/GenBank/DDBJ databases">
        <title>Genomic Encyclopedia of Archaeal and Bacterial Type Strains, Phase II (KMG-II): from individual species to whole genera.</title>
        <authorList>
            <person name="Goeker M."/>
        </authorList>
    </citation>
    <scope>NUCLEOTIDE SEQUENCE [LARGE SCALE GENOMIC DNA]</scope>
    <source>
        <strain evidence="6 7">DSM 26809</strain>
    </source>
</reference>
<protein>
    <submittedName>
        <fullName evidence="6">CubicO group peptidase (Beta-lactamase class C family)</fullName>
    </submittedName>
</protein>
<evidence type="ECO:0000256" key="1">
    <source>
        <dbReference type="ARBA" id="ARBA00004370"/>
    </source>
</evidence>